<gene>
    <name evidence="3" type="ORF">AMORRO_LOCUS6564</name>
</gene>
<dbReference type="PANTHER" id="PTHR31616">
    <property type="entry name" value="TREHALASE"/>
    <property type="match status" value="1"/>
</dbReference>
<dbReference type="PANTHER" id="PTHR31616:SF0">
    <property type="entry name" value="GLUCAN 1,4-ALPHA-GLUCOSIDASE"/>
    <property type="match status" value="1"/>
</dbReference>
<dbReference type="SUPFAM" id="SSF48208">
    <property type="entry name" value="Six-hairpin glycosidases"/>
    <property type="match status" value="1"/>
</dbReference>
<reference evidence="3" key="1">
    <citation type="submission" date="2021-06" db="EMBL/GenBank/DDBJ databases">
        <authorList>
            <person name="Kallberg Y."/>
            <person name="Tangrot J."/>
            <person name="Rosling A."/>
        </authorList>
    </citation>
    <scope>NUCLEOTIDE SEQUENCE</scope>
    <source>
        <strain evidence="3">CL551</strain>
    </source>
</reference>
<dbReference type="Pfam" id="PF19291">
    <property type="entry name" value="TREH_N"/>
    <property type="match status" value="1"/>
</dbReference>
<organism evidence="3 4">
    <name type="scientific">Acaulospora morrowiae</name>
    <dbReference type="NCBI Taxonomy" id="94023"/>
    <lineage>
        <taxon>Eukaryota</taxon>
        <taxon>Fungi</taxon>
        <taxon>Fungi incertae sedis</taxon>
        <taxon>Mucoromycota</taxon>
        <taxon>Glomeromycotina</taxon>
        <taxon>Glomeromycetes</taxon>
        <taxon>Diversisporales</taxon>
        <taxon>Acaulosporaceae</taxon>
        <taxon>Acaulospora</taxon>
    </lineage>
</organism>
<dbReference type="InterPro" id="IPR011613">
    <property type="entry name" value="GH15-like"/>
</dbReference>
<comment type="caution">
    <text evidence="3">The sequence shown here is derived from an EMBL/GenBank/DDBJ whole genome shotgun (WGS) entry which is preliminary data.</text>
</comment>
<dbReference type="InterPro" id="IPR008928">
    <property type="entry name" value="6-hairpin_glycosidase_sf"/>
</dbReference>
<evidence type="ECO:0000259" key="1">
    <source>
        <dbReference type="Pfam" id="PF00723"/>
    </source>
</evidence>
<keyword evidence="4" id="KW-1185">Reference proteome</keyword>
<feature type="domain" description="GH15-like" evidence="1">
    <location>
        <begin position="267"/>
        <end position="641"/>
    </location>
</feature>
<name>A0A9N9BLL2_9GLOM</name>
<dbReference type="InterPro" id="IPR012341">
    <property type="entry name" value="6hp_glycosidase-like_sf"/>
</dbReference>
<protein>
    <submittedName>
        <fullName evidence="3">127_t:CDS:1</fullName>
    </submittedName>
</protein>
<evidence type="ECO:0000313" key="4">
    <source>
        <dbReference type="Proteomes" id="UP000789342"/>
    </source>
</evidence>
<dbReference type="GO" id="GO:0005975">
    <property type="term" value="P:carbohydrate metabolic process"/>
    <property type="evidence" value="ECO:0007669"/>
    <property type="project" value="InterPro"/>
</dbReference>
<dbReference type="AlphaFoldDB" id="A0A9N9BLL2"/>
<dbReference type="GO" id="GO:0004553">
    <property type="term" value="F:hydrolase activity, hydrolyzing O-glycosyl compounds"/>
    <property type="evidence" value="ECO:0007669"/>
    <property type="project" value="TreeGrafter"/>
</dbReference>
<sequence length="641" mass="74127">MEPRNIENARSNFRNRGYLPIENYGLIGNLRTVALCGTDGSIDFMCYPKFDSPSIFVRLLDHEKGGSNKQQYHPNSNILLTRFLDEDGVGEISDFMHLPEKVHRVTPKPLLPWLIRHVDVVRGEVNFHLELFPAFNYALDSHTTEIVDYNVKKKDGSEYMGNKRVIFTSNSLQMDLRYIIEDGETEVPCIEFRIVERAGFKGPGVEANFTLRGGQKVDFIFRQVPVTTADGELDPEISSKFLKGMFRETLSFWQSWIAQSTYKGRWREFVHRSALALKLLTYEPTGAVVAAPTFGLPEEIGGPRNWDYRYTWVRDSAFTFYALMKLGMTEEAKNYINFMDERCRDLNEDGSLNIMYSIDGHKELTEIELTHLDGYRCSRPVRIGNGAYSHLQLDIYGEFMDAMYLYNKYGSPISYDMWVSIRKLVNYVCKNWMEKDMSIWEVRGQKQNFTYSKLMCWVAVDRGLRLAEKRCLPCPDRDHWLKVRDTIYEDIMENAWNPQRKIFTQSYESMDQLDSSVLIMPMVFFISPTDPRFLTTVKQILLPPEKGGLMVNNLVFRYNTSSTDDGLGGEEGSFSMCTFWLIESLTRAGRYDKNLLEKAEFIFEQIIKYGNHLNLFSEEIASSGELLGNFPQAFTHIALIS</sequence>
<feature type="domain" description="Trehalase-like N-terminal" evidence="2">
    <location>
        <begin position="19"/>
        <end position="86"/>
    </location>
</feature>
<accession>A0A9N9BLL2</accession>
<dbReference type="OrthoDB" id="406733at2759"/>
<evidence type="ECO:0000259" key="2">
    <source>
        <dbReference type="Pfam" id="PF19291"/>
    </source>
</evidence>
<dbReference type="InterPro" id="IPR045582">
    <property type="entry name" value="Trehalase-like_N"/>
</dbReference>
<dbReference type="EMBL" id="CAJVPV010004419">
    <property type="protein sequence ID" value="CAG8573108.1"/>
    <property type="molecule type" value="Genomic_DNA"/>
</dbReference>
<proteinExistence type="predicted"/>
<dbReference type="Gene3D" id="1.50.10.10">
    <property type="match status" value="1"/>
</dbReference>
<evidence type="ECO:0000313" key="3">
    <source>
        <dbReference type="EMBL" id="CAG8573108.1"/>
    </source>
</evidence>
<dbReference type="Pfam" id="PF00723">
    <property type="entry name" value="Glyco_hydro_15"/>
    <property type="match status" value="1"/>
</dbReference>
<dbReference type="Proteomes" id="UP000789342">
    <property type="component" value="Unassembled WGS sequence"/>
</dbReference>
<feature type="non-terminal residue" evidence="3">
    <location>
        <position position="641"/>
    </location>
</feature>